<reference evidence="3 4" key="2">
    <citation type="submission" date="2019-09" db="EMBL/GenBank/DDBJ databases">
        <title>Complete Genome Sequence and Methylome Analysis of free living Spirochaetas.</title>
        <authorList>
            <person name="Leshcheva N."/>
            <person name="Mikheeva N."/>
        </authorList>
    </citation>
    <scope>NUCLEOTIDE SEQUENCE [LARGE SCALE GENOMIC DNA]</scope>
    <source>
        <strain evidence="3 4">P</strain>
    </source>
</reference>
<dbReference type="AlphaFoldDB" id="A0A5C1QC13"/>
<evidence type="ECO:0000313" key="3">
    <source>
        <dbReference type="EMBL" id="QEN05635.1"/>
    </source>
</evidence>
<dbReference type="PANTHER" id="PTHR46390">
    <property type="entry name" value="MANNOSE-1-PHOSPHATE GUANYLYLTRANSFERASE"/>
    <property type="match status" value="1"/>
</dbReference>
<dbReference type="PANTHER" id="PTHR46390:SF1">
    <property type="entry name" value="MANNOSE-1-PHOSPHATE GUANYLYLTRANSFERASE"/>
    <property type="match status" value="1"/>
</dbReference>
<dbReference type="CDD" id="cd02213">
    <property type="entry name" value="cupin_PMI_typeII_C"/>
    <property type="match status" value="1"/>
</dbReference>
<dbReference type="SUPFAM" id="SSF51182">
    <property type="entry name" value="RmlC-like cupins"/>
    <property type="match status" value="1"/>
</dbReference>
<organism evidence="3 4">
    <name type="scientific">Thiospirochaeta perfilievii</name>
    <dbReference type="NCBI Taxonomy" id="252967"/>
    <lineage>
        <taxon>Bacteria</taxon>
        <taxon>Pseudomonadati</taxon>
        <taxon>Spirochaetota</taxon>
        <taxon>Spirochaetia</taxon>
        <taxon>Spirochaetales</taxon>
        <taxon>Spirochaetaceae</taxon>
        <taxon>Thiospirochaeta</taxon>
    </lineage>
</organism>
<accession>A0A5C1QC13</accession>
<dbReference type="GO" id="GO:0005976">
    <property type="term" value="P:polysaccharide metabolic process"/>
    <property type="evidence" value="ECO:0007669"/>
    <property type="project" value="InterPro"/>
</dbReference>
<dbReference type="InterPro" id="IPR029044">
    <property type="entry name" value="Nucleotide-diphossugar_trans"/>
</dbReference>
<evidence type="ECO:0000313" key="4">
    <source>
        <dbReference type="Proteomes" id="UP000323824"/>
    </source>
</evidence>
<dbReference type="GO" id="GO:0004475">
    <property type="term" value="F:mannose-1-phosphate guanylyltransferase (GTP) activity"/>
    <property type="evidence" value="ECO:0007669"/>
    <property type="project" value="TreeGrafter"/>
</dbReference>
<protein>
    <submittedName>
        <fullName evidence="3">Cupin domain-containing protein</fullName>
    </submittedName>
</protein>
<gene>
    <name evidence="3" type="ORF">EW093_13240</name>
</gene>
<evidence type="ECO:0000259" key="1">
    <source>
        <dbReference type="Pfam" id="PF01050"/>
    </source>
</evidence>
<dbReference type="InterPro" id="IPR051161">
    <property type="entry name" value="Mannose-6P_isomerase_type2"/>
</dbReference>
<dbReference type="InterPro" id="IPR011051">
    <property type="entry name" value="RmlC_Cupin_sf"/>
</dbReference>
<dbReference type="Proteomes" id="UP000323824">
    <property type="component" value="Chromosome"/>
</dbReference>
<dbReference type="Gene3D" id="3.90.550.10">
    <property type="entry name" value="Spore Coat Polysaccharide Biosynthesis Protein SpsA, Chain A"/>
    <property type="match status" value="1"/>
</dbReference>
<dbReference type="Gene3D" id="2.60.120.10">
    <property type="entry name" value="Jelly Rolls"/>
    <property type="match status" value="1"/>
</dbReference>
<feature type="domain" description="MannoseP isomerase/GMP-like beta-helix" evidence="2">
    <location>
        <begin position="108"/>
        <end position="158"/>
    </location>
</feature>
<dbReference type="EMBL" id="CP035807">
    <property type="protein sequence ID" value="QEN05635.1"/>
    <property type="molecule type" value="Genomic_DNA"/>
</dbReference>
<reference evidence="3 4" key="1">
    <citation type="submission" date="2019-02" db="EMBL/GenBank/DDBJ databases">
        <authorList>
            <person name="Fomenkov A."/>
            <person name="Dubinina G."/>
            <person name="Grabovich M."/>
            <person name="Vincze T."/>
            <person name="Roberts R.J."/>
        </authorList>
    </citation>
    <scope>NUCLEOTIDE SEQUENCE [LARGE SCALE GENOMIC DNA]</scope>
    <source>
        <strain evidence="3 4">P</strain>
    </source>
</reference>
<evidence type="ECO:0000259" key="2">
    <source>
        <dbReference type="Pfam" id="PF22640"/>
    </source>
</evidence>
<name>A0A5C1QC13_9SPIO</name>
<keyword evidence="4" id="KW-1185">Reference proteome</keyword>
<dbReference type="Pfam" id="PF01050">
    <property type="entry name" value="MannoseP_isomer"/>
    <property type="match status" value="1"/>
</dbReference>
<dbReference type="GO" id="GO:0009298">
    <property type="term" value="P:GDP-mannose biosynthetic process"/>
    <property type="evidence" value="ECO:0007669"/>
    <property type="project" value="TreeGrafter"/>
</dbReference>
<dbReference type="KEGG" id="sper:EW093_13240"/>
<dbReference type="InterPro" id="IPR014710">
    <property type="entry name" value="RmlC-like_jellyroll"/>
</dbReference>
<dbReference type="OrthoDB" id="9806359at2"/>
<sequence>MGIDKKINKEFLNHNKFCIIHYITTAKGIVRVRSKQRQLFEAKRSPEKPDLALQGFAHIDYAVMEKSSIVKVVPADIGWSDLGSFDSVYTEMYNPAKENAILGSVEPILVDSTENLIMSDRKVALVDVSDLLVIDTEDALLISKRGSSQKVKEVVSTLQKENSVLLDSHITVKRPWWQDAWPSSKLRLRPGSYTVLQDEVNFKVKKLMVTPGKKLSLQLHHKRQEHWTVVEGLARVTVDDKIMNLSRNETTYIPAGAKHRLENLGQVPLCIIETQIGSYFGEDDIVRFDDDWGRE</sequence>
<dbReference type="InterPro" id="IPR054566">
    <property type="entry name" value="ManC/GMP-like_b-helix"/>
</dbReference>
<feature type="domain" description="Mannose-6-phosphate isomerase type II C-terminal" evidence="1">
    <location>
        <begin position="190"/>
        <end position="290"/>
    </location>
</feature>
<dbReference type="Pfam" id="PF22640">
    <property type="entry name" value="ManC_GMP_beta-helix"/>
    <property type="match status" value="1"/>
</dbReference>
<proteinExistence type="predicted"/>
<dbReference type="InterPro" id="IPR001538">
    <property type="entry name" value="Man6P_isomerase-2_C"/>
</dbReference>